<keyword evidence="5" id="KW-1185">Reference proteome</keyword>
<dbReference type="PANTHER" id="PTHR33570:SF2">
    <property type="entry name" value="CARBOXYMUCONOLACTONE DECARBOXYLASE-LIKE DOMAIN-CONTAINING PROTEIN"/>
    <property type="match status" value="1"/>
</dbReference>
<organism evidence="2 4">
    <name type="scientific">Catenibacterium mitsuokai</name>
    <dbReference type="NCBI Taxonomy" id="100886"/>
    <lineage>
        <taxon>Bacteria</taxon>
        <taxon>Bacillati</taxon>
        <taxon>Bacillota</taxon>
        <taxon>Erysipelotrichia</taxon>
        <taxon>Erysipelotrichales</taxon>
        <taxon>Coprobacillaceae</taxon>
        <taxon>Catenibacterium</taxon>
    </lineage>
</organism>
<dbReference type="GO" id="GO:0051920">
    <property type="term" value="F:peroxiredoxin activity"/>
    <property type="evidence" value="ECO:0007669"/>
    <property type="project" value="InterPro"/>
</dbReference>
<evidence type="ECO:0000313" key="2">
    <source>
        <dbReference type="EMBL" id="MBV3383222.1"/>
    </source>
</evidence>
<comment type="caution">
    <text evidence="2">The sequence shown here is derived from an EMBL/GenBank/DDBJ whole genome shotgun (WGS) entry which is preliminary data.</text>
</comment>
<protein>
    <submittedName>
        <fullName evidence="2">Carboxymuconolactone decarboxylase family protein</fullName>
    </submittedName>
</protein>
<dbReference type="EMBL" id="JAHOEL010000054">
    <property type="protein sequence ID" value="MBV3393231.1"/>
    <property type="molecule type" value="Genomic_DNA"/>
</dbReference>
<evidence type="ECO:0000259" key="1">
    <source>
        <dbReference type="Pfam" id="PF02627"/>
    </source>
</evidence>
<reference evidence="2 5" key="1">
    <citation type="submission" date="2021-06" db="EMBL/GenBank/DDBJ databases">
        <title>Collection of gut derived symbiotic bacterial strains cultured from healthy donors.</title>
        <authorList>
            <person name="Lin H."/>
            <person name="Littmann E."/>
            <person name="Pamer E.G."/>
        </authorList>
    </citation>
    <scope>NUCLEOTIDE SEQUENCE</scope>
    <source>
        <strain evidence="3 5">MSK.21.70</strain>
        <strain evidence="2">MSK.21.82</strain>
    </source>
</reference>
<dbReference type="PANTHER" id="PTHR33570">
    <property type="entry name" value="4-CARBOXYMUCONOLACTONE DECARBOXYLASE FAMILY PROTEIN"/>
    <property type="match status" value="1"/>
</dbReference>
<dbReference type="Proteomes" id="UP001196408">
    <property type="component" value="Unassembled WGS sequence"/>
</dbReference>
<dbReference type="InterPro" id="IPR003779">
    <property type="entry name" value="CMD-like"/>
</dbReference>
<dbReference type="Proteomes" id="UP001197492">
    <property type="component" value="Unassembled WGS sequence"/>
</dbReference>
<feature type="domain" description="Carboxymuconolactone decarboxylase-like" evidence="1">
    <location>
        <begin position="173"/>
        <end position="252"/>
    </location>
</feature>
<name>A0AAW4MU87_9FIRM</name>
<gene>
    <name evidence="2" type="ORF">KSV97_08325</name>
    <name evidence="3" type="ORF">KSW06_08190</name>
</gene>
<dbReference type="Pfam" id="PF02627">
    <property type="entry name" value="CMD"/>
    <property type="match status" value="1"/>
</dbReference>
<accession>A0AAW4MU87</accession>
<dbReference type="AlphaFoldDB" id="A0AAW4MU87"/>
<dbReference type="InterPro" id="IPR052512">
    <property type="entry name" value="4CMD/NDH-1_regulator"/>
</dbReference>
<evidence type="ECO:0000313" key="4">
    <source>
        <dbReference type="Proteomes" id="UP001196408"/>
    </source>
</evidence>
<evidence type="ECO:0000313" key="3">
    <source>
        <dbReference type="EMBL" id="MBV3393231.1"/>
    </source>
</evidence>
<dbReference type="EMBL" id="JAHOEF010000056">
    <property type="protein sequence ID" value="MBV3383222.1"/>
    <property type="molecule type" value="Genomic_DNA"/>
</dbReference>
<sequence length="257" mass="29779">MHSHYSIIQNWHCTFLLIINRIVVEVKTMKYTFMENFKDKDPEFYDFYSHFIGEEVINDTTLDDKSRYLSITAVLVGTKSHDLFKDMLDDLLKYLTADEIQEVLYQAVAYLGIGMVYPFLNIMNRHVNKPLKSASTTNRDNRIELGNEKQCELFGEHMRGFQISGPEEERHIKRWLAGNCFGDNYTRVGLTGAQREMITFCFLSALGTEPQLKSHIGGNFHVGNDAHYLLNVISNCMPYIGYPRTLNAIRCIHEMEK</sequence>
<evidence type="ECO:0000313" key="5">
    <source>
        <dbReference type="Proteomes" id="UP001197492"/>
    </source>
</evidence>
<proteinExistence type="predicted"/>